<comment type="subunit">
    <text evidence="13">Interacts (via cytoplasmic C-terminal domain) with USP4; the interaction is direct. May interact with DRD4. Interacts with NECAB2. Interacts (via cytoplasmic C-terminal domain) with GAS2L2; interaction enhances receptor-mediated adenylyl cyclase activity.</text>
</comment>
<proteinExistence type="inferred from homology"/>
<sequence>MVAPGNTKDFLADVVYIFLELVIAVLAVLGNVLVCWAVYLNSNLQNVTNYFVVSLAAADIAVGVLAIPFAITISTGFCAVFYGCLFIACFVLVLTQSSIFSLLAIAIDRIMAIRMPLRYNALVTGSRAKGIIAICWVLSFIIGLTPMLGWHQAPPGRNSSFPNNCSEKMMTCLFEAVVTMEYMVYYNFFACVLTPLLLMLAIYLKIFMAARRQLKQMKLKVAHGERSRSILQKEVHAAKSLAIIVGLFAFCWLPLHIMNCYTLFCKSCIRFPPWLMYLAIILSHANSVVNPLIYAYRIREFRLTFRKIIYQHIFGKKEHFKPASGSQRTSLHGGETESTILRSGDGGLEFFAGGDLNGIHLESNLGKSPVGLEVHQNRNAADGEANGHLVHSCKNGHVSSKKMELFSQELLGVHASYLSDLEKSMLEVSNVS</sequence>
<evidence type="ECO:0000256" key="4">
    <source>
        <dbReference type="ARBA" id="ARBA00022843"/>
    </source>
</evidence>
<evidence type="ECO:0000256" key="3">
    <source>
        <dbReference type="ARBA" id="ARBA00022692"/>
    </source>
</evidence>
<evidence type="ECO:0000256" key="13">
    <source>
        <dbReference type="ARBA" id="ARBA00047107"/>
    </source>
</evidence>
<keyword evidence="10 14" id="KW-0325">Glycoprotein</keyword>
<dbReference type="PRINTS" id="PR00553">
    <property type="entry name" value="ADENOSINA2AR"/>
</dbReference>
<evidence type="ECO:0000256" key="8">
    <source>
        <dbReference type="ARBA" id="ARBA00023157"/>
    </source>
</evidence>
<dbReference type="PANTHER" id="PTHR24246">
    <property type="entry name" value="OLFACTORY RECEPTOR AND ADENOSINE RECEPTOR"/>
    <property type="match status" value="1"/>
</dbReference>
<feature type="transmembrane region" description="Helical" evidence="14">
    <location>
        <begin position="14"/>
        <end position="39"/>
    </location>
</feature>
<dbReference type="InterPro" id="IPR001513">
    <property type="entry name" value="Adeno_A2A_rcpt"/>
</dbReference>
<feature type="transmembrane region" description="Helical" evidence="14">
    <location>
        <begin position="128"/>
        <end position="150"/>
    </location>
</feature>
<feature type="transmembrane region" description="Helical" evidence="14">
    <location>
        <begin position="275"/>
        <end position="296"/>
    </location>
</feature>
<reference evidence="17 18" key="1">
    <citation type="submission" date="2025-05" db="UniProtKB">
        <authorList>
            <consortium name="RefSeq"/>
        </authorList>
    </citation>
    <scope>IDENTIFICATION</scope>
</reference>
<evidence type="ECO:0000256" key="11">
    <source>
        <dbReference type="ARBA" id="ARBA00023224"/>
    </source>
</evidence>
<comment type="similarity">
    <text evidence="14">Belongs to the G-protein coupled receptor 1 family.</text>
</comment>
<dbReference type="RefSeq" id="XP_072839283.1">
    <property type="nucleotide sequence ID" value="XM_072983182.1"/>
</dbReference>
<keyword evidence="5 14" id="KW-1133">Transmembrane helix</keyword>
<dbReference type="InterPro" id="IPR001634">
    <property type="entry name" value="Adenosn_rcpt"/>
</dbReference>
<dbReference type="Proteomes" id="UP001652642">
    <property type="component" value="Chromosome 14"/>
</dbReference>
<evidence type="ECO:0000313" key="16">
    <source>
        <dbReference type="Proteomes" id="UP001652642"/>
    </source>
</evidence>
<keyword evidence="9 14" id="KW-0675">Receptor</keyword>
<keyword evidence="11 14" id="KW-0807">Transducer</keyword>
<dbReference type="RefSeq" id="XP_072839282.1">
    <property type="nucleotide sequence ID" value="XM_072983181.1"/>
</dbReference>
<keyword evidence="2 14" id="KW-1003">Cell membrane</keyword>
<accession>A0ABM5F1K9</accession>
<keyword evidence="3 14" id="KW-0812">Transmembrane</keyword>
<comment type="subcellular location">
    <subcellularLocation>
        <location evidence="1 14">Cell membrane</location>
        <topology evidence="1 14">Multi-pass membrane protein</topology>
    </subcellularLocation>
</comment>
<dbReference type="PRINTS" id="PR00424">
    <property type="entry name" value="ADENOSINER"/>
</dbReference>
<evidence type="ECO:0000256" key="5">
    <source>
        <dbReference type="ARBA" id="ARBA00022989"/>
    </source>
</evidence>
<dbReference type="SUPFAM" id="SSF81321">
    <property type="entry name" value="Family A G protein-coupled receptor-like"/>
    <property type="match status" value="1"/>
</dbReference>
<keyword evidence="4" id="KW-0832">Ubl conjugation</keyword>
<protein>
    <recommendedName>
        <fullName evidence="14">Adenosine receptor A2</fullName>
    </recommendedName>
</protein>
<evidence type="ECO:0000313" key="18">
    <source>
        <dbReference type="RefSeq" id="XP_072839283.1"/>
    </source>
</evidence>
<feature type="domain" description="G-protein coupled receptors family 1 profile" evidence="15">
    <location>
        <begin position="30"/>
        <end position="294"/>
    </location>
</feature>
<dbReference type="Pfam" id="PF00001">
    <property type="entry name" value="7tm_1"/>
    <property type="match status" value="1"/>
</dbReference>
<evidence type="ECO:0000259" key="15">
    <source>
        <dbReference type="PROSITE" id="PS50262"/>
    </source>
</evidence>
<dbReference type="SMART" id="SM01381">
    <property type="entry name" value="7TM_GPCR_Srsx"/>
    <property type="match status" value="1"/>
</dbReference>
<feature type="transmembrane region" description="Helical" evidence="14">
    <location>
        <begin position="236"/>
        <end position="255"/>
    </location>
</feature>
<evidence type="ECO:0000256" key="12">
    <source>
        <dbReference type="ARBA" id="ARBA00024642"/>
    </source>
</evidence>
<feature type="transmembrane region" description="Helical" evidence="14">
    <location>
        <begin position="184"/>
        <end position="208"/>
    </location>
</feature>
<dbReference type="Gene3D" id="1.20.1070.10">
    <property type="entry name" value="Rhodopsin 7-helix transmembrane proteins"/>
    <property type="match status" value="1"/>
</dbReference>
<evidence type="ECO:0000256" key="14">
    <source>
        <dbReference type="RuleBase" id="RU201114"/>
    </source>
</evidence>
<name>A0ABM5F1K9_9SAUR</name>
<organism evidence="16 18">
    <name type="scientific">Pogona vitticeps</name>
    <name type="common">central bearded dragon</name>
    <dbReference type="NCBI Taxonomy" id="103695"/>
    <lineage>
        <taxon>Eukaryota</taxon>
        <taxon>Metazoa</taxon>
        <taxon>Chordata</taxon>
        <taxon>Craniata</taxon>
        <taxon>Vertebrata</taxon>
        <taxon>Euteleostomi</taxon>
        <taxon>Lepidosauria</taxon>
        <taxon>Squamata</taxon>
        <taxon>Bifurcata</taxon>
        <taxon>Unidentata</taxon>
        <taxon>Episquamata</taxon>
        <taxon>Toxicofera</taxon>
        <taxon>Iguania</taxon>
        <taxon>Acrodonta</taxon>
        <taxon>Agamidae</taxon>
        <taxon>Amphibolurinae</taxon>
        <taxon>Pogona</taxon>
    </lineage>
</organism>
<gene>
    <name evidence="17 18" type="primary">ADORA2A</name>
</gene>
<evidence type="ECO:0000256" key="1">
    <source>
        <dbReference type="ARBA" id="ARBA00004651"/>
    </source>
</evidence>
<feature type="transmembrane region" description="Helical" evidence="14">
    <location>
        <begin position="79"/>
        <end position="107"/>
    </location>
</feature>
<dbReference type="PANTHER" id="PTHR24246:SF47">
    <property type="entry name" value="ADENOSINE RECEPTOR A2A"/>
    <property type="match status" value="1"/>
</dbReference>
<evidence type="ECO:0000256" key="6">
    <source>
        <dbReference type="ARBA" id="ARBA00023040"/>
    </source>
</evidence>
<keyword evidence="16" id="KW-1185">Reference proteome</keyword>
<evidence type="ECO:0000256" key="10">
    <source>
        <dbReference type="ARBA" id="ARBA00023180"/>
    </source>
</evidence>
<dbReference type="PRINTS" id="PR00237">
    <property type="entry name" value="GPCRRHODOPSN"/>
</dbReference>
<keyword evidence="7 14" id="KW-0472">Membrane</keyword>
<dbReference type="InterPro" id="IPR017452">
    <property type="entry name" value="GPCR_Rhodpsn_7TM"/>
</dbReference>
<evidence type="ECO:0000256" key="2">
    <source>
        <dbReference type="ARBA" id="ARBA00022475"/>
    </source>
</evidence>
<dbReference type="PROSITE" id="PS50262">
    <property type="entry name" value="G_PROTEIN_RECEP_F1_2"/>
    <property type="match status" value="1"/>
</dbReference>
<feature type="transmembrane region" description="Helical" evidence="14">
    <location>
        <begin position="51"/>
        <end position="73"/>
    </location>
</feature>
<evidence type="ECO:0000313" key="17">
    <source>
        <dbReference type="RefSeq" id="XP_072839282.1"/>
    </source>
</evidence>
<comment type="function">
    <text evidence="12 14">Receptor for adenosine. The activity of this receptor is mediated by G proteins which activate adenylyl cyclase.</text>
</comment>
<evidence type="ECO:0000256" key="7">
    <source>
        <dbReference type="ARBA" id="ARBA00023136"/>
    </source>
</evidence>
<dbReference type="GeneID" id="110081998"/>
<keyword evidence="6 14" id="KW-0297">G-protein coupled receptor</keyword>
<dbReference type="InterPro" id="IPR000276">
    <property type="entry name" value="GPCR_Rhodpsn"/>
</dbReference>
<keyword evidence="8 14" id="KW-1015">Disulfide bond</keyword>
<evidence type="ECO:0000256" key="9">
    <source>
        <dbReference type="ARBA" id="ARBA00023170"/>
    </source>
</evidence>